<keyword evidence="4" id="KW-1185">Reference proteome</keyword>
<accession>A0AAN0NLM6</accession>
<keyword evidence="3" id="KW-0121">Carboxypeptidase</keyword>
<sequence>MIVSRRFVLGGGLSAAATGAGAEAPLTSIRPRARLPFRGATAQIIAAAGLSGQVGCVLADLATGESLARVAADLPLPPASVAKAVTALYAMDALGAEHRFETRVFADGPIENGVLNGNLILSGGGDPNLVTDQLAELVDRLAEKGLREVRGDFLVWDDALANLDEIDPTQLDYLGYNPTITGLNLNFNRVYFEWKKAGDSYSTGLDARSEKHQPPVTTARMRIVDRESPVFTYRTQGNVDEWTVARRALGNGGSRWLPVRNPALYAGEVFATFARTAGIVLKPAKVHGAEPAGQVLARYRSVPLDQMMRGMLRYSTNITAEAAGLAATQMLSGQQRGLRTSALGMARWASDRAAIAPTFVDHSGLGDAARVTASDMVQLLTAEGIAPQLRPLLKRIDLLDGNRKVIRNHPGLVQAKTGTLNFVSSLAGYVRTASGRDLAFAFFGADLEARAAGKALGGEAPRGAAPWNRSAKALQQRLLQYWIKAS</sequence>
<dbReference type="PANTHER" id="PTHR30023">
    <property type="entry name" value="D-ALANYL-D-ALANINE CARBOXYPEPTIDASE"/>
    <property type="match status" value="1"/>
</dbReference>
<dbReference type="EMBL" id="CP151767">
    <property type="protein sequence ID" value="WZU67274.1"/>
    <property type="molecule type" value="Genomic_DNA"/>
</dbReference>
<dbReference type="PROSITE" id="PS51318">
    <property type="entry name" value="TAT"/>
    <property type="match status" value="1"/>
</dbReference>
<dbReference type="PRINTS" id="PR00922">
    <property type="entry name" value="DADACBPTASE3"/>
</dbReference>
<dbReference type="EC" id="3.4.16.4" evidence="3"/>
<dbReference type="NCBIfam" id="TIGR00666">
    <property type="entry name" value="PBP4"/>
    <property type="match status" value="1"/>
</dbReference>
<dbReference type="Proteomes" id="UP001470809">
    <property type="component" value="Chromosome"/>
</dbReference>
<dbReference type="GO" id="GO:0006508">
    <property type="term" value="P:proteolysis"/>
    <property type="evidence" value="ECO:0007669"/>
    <property type="project" value="InterPro"/>
</dbReference>
<dbReference type="PANTHER" id="PTHR30023:SF0">
    <property type="entry name" value="PENICILLIN-SENSITIVE CARBOXYPEPTIDASE A"/>
    <property type="match status" value="1"/>
</dbReference>
<name>A0AAN0NLM6_9RHOB</name>
<dbReference type="KEGG" id="yrh:AABB31_20360"/>
<dbReference type="GO" id="GO:0009002">
    <property type="term" value="F:serine-type D-Ala-D-Ala carboxypeptidase activity"/>
    <property type="evidence" value="ECO:0007669"/>
    <property type="project" value="UniProtKB-EC"/>
</dbReference>
<keyword evidence="2 3" id="KW-0378">Hydrolase</keyword>
<dbReference type="Gene3D" id="3.50.80.20">
    <property type="entry name" value="D-Ala-D-Ala carboxypeptidase C, peptidase S13"/>
    <property type="match status" value="1"/>
</dbReference>
<reference evidence="3 4" key="2">
    <citation type="submission" date="2024-08" db="EMBL/GenBank/DDBJ databases">
        <title>Phylogenomic analyses of a clade within the roseobacter group suggest taxonomic reassignments of species of the genera Aestuariivita, Citreicella, Loktanella, Nautella, Pelagibaca, Ruegeria, Thalassobius, Thiobacimonas and Tropicibacter, and the proposal o.</title>
        <authorList>
            <person name="Jeon C.O."/>
        </authorList>
    </citation>
    <scope>NUCLEOTIDE SEQUENCE [LARGE SCALE GENOMIC DNA]</scope>
    <source>
        <strain evidence="3 4">SS1-5</strain>
    </source>
</reference>
<dbReference type="InterPro" id="IPR006311">
    <property type="entry name" value="TAT_signal"/>
</dbReference>
<comment type="similarity">
    <text evidence="1">Belongs to the peptidase S13 family.</text>
</comment>
<dbReference type="AlphaFoldDB" id="A0AAN0NLM6"/>
<evidence type="ECO:0000256" key="2">
    <source>
        <dbReference type="ARBA" id="ARBA00022801"/>
    </source>
</evidence>
<dbReference type="Pfam" id="PF02113">
    <property type="entry name" value="Peptidase_S13"/>
    <property type="match status" value="1"/>
</dbReference>
<protein>
    <submittedName>
        <fullName evidence="3">D-alanyl-D-alanine carboxypeptidase/D-alanyl-D-alanine-endopeptidase</fullName>
        <ecNumber evidence="3">3.4.16.4</ecNumber>
    </submittedName>
</protein>
<reference evidence="4" key="1">
    <citation type="submission" date="2024-04" db="EMBL/GenBank/DDBJ databases">
        <title>Phylogenomic analyses of a clade within the roseobacter group suggest taxonomic reassignments of species of the genera Aestuariivita, Citreicella, Loktanella, Nautella, Pelagibaca, Ruegeria, Thalassobius, Thiobacimonas and Tropicibacter, and the proposal o.</title>
        <authorList>
            <person name="Jeon C.O."/>
        </authorList>
    </citation>
    <scope>NUCLEOTIDE SEQUENCE [LARGE SCALE GENOMIC DNA]</scope>
    <source>
        <strain evidence="4">SS1-5</strain>
    </source>
</reference>
<dbReference type="RefSeq" id="WP_342076585.1">
    <property type="nucleotide sequence ID" value="NZ_CP151767.2"/>
</dbReference>
<proteinExistence type="inferred from homology"/>
<dbReference type="SUPFAM" id="SSF56601">
    <property type="entry name" value="beta-lactamase/transpeptidase-like"/>
    <property type="match status" value="1"/>
</dbReference>
<dbReference type="Gene3D" id="3.40.710.10">
    <property type="entry name" value="DD-peptidase/beta-lactamase superfamily"/>
    <property type="match status" value="2"/>
</dbReference>
<evidence type="ECO:0000313" key="3">
    <source>
        <dbReference type="EMBL" id="WZU67274.1"/>
    </source>
</evidence>
<keyword evidence="3" id="KW-0645">Protease</keyword>
<organism evidence="3 4">
    <name type="scientific">Yoonia rhodophyticola</name>
    <dbReference type="NCBI Taxonomy" id="3137370"/>
    <lineage>
        <taxon>Bacteria</taxon>
        <taxon>Pseudomonadati</taxon>
        <taxon>Pseudomonadota</taxon>
        <taxon>Alphaproteobacteria</taxon>
        <taxon>Rhodobacterales</taxon>
        <taxon>Paracoccaceae</taxon>
        <taxon>Yoonia</taxon>
    </lineage>
</organism>
<dbReference type="InterPro" id="IPR000667">
    <property type="entry name" value="Peptidase_S13"/>
</dbReference>
<dbReference type="GO" id="GO:0000270">
    <property type="term" value="P:peptidoglycan metabolic process"/>
    <property type="evidence" value="ECO:0007669"/>
    <property type="project" value="TreeGrafter"/>
</dbReference>
<gene>
    <name evidence="3" type="primary">dacB</name>
    <name evidence="3" type="ORF">AABB31_20360</name>
</gene>
<evidence type="ECO:0000313" key="4">
    <source>
        <dbReference type="Proteomes" id="UP001470809"/>
    </source>
</evidence>
<dbReference type="InterPro" id="IPR012338">
    <property type="entry name" value="Beta-lactam/transpept-like"/>
</dbReference>
<evidence type="ECO:0000256" key="1">
    <source>
        <dbReference type="ARBA" id="ARBA00006096"/>
    </source>
</evidence>